<dbReference type="GeneID" id="19309594"/>
<feature type="compositionally biased region" description="Polar residues" evidence="1">
    <location>
        <begin position="28"/>
        <end position="40"/>
    </location>
</feature>
<organism evidence="2 3">
    <name type="scientific">Gloeophyllum trabeum (strain ATCC 11539 / FP-39264 / Madison 617)</name>
    <name type="common">Brown rot fungus</name>
    <dbReference type="NCBI Taxonomy" id="670483"/>
    <lineage>
        <taxon>Eukaryota</taxon>
        <taxon>Fungi</taxon>
        <taxon>Dikarya</taxon>
        <taxon>Basidiomycota</taxon>
        <taxon>Agaricomycotina</taxon>
        <taxon>Agaricomycetes</taxon>
        <taxon>Gloeophyllales</taxon>
        <taxon>Gloeophyllaceae</taxon>
        <taxon>Gloeophyllum</taxon>
    </lineage>
</organism>
<dbReference type="KEGG" id="gtr:GLOTRDRAFT_94330"/>
<sequence>MSEISAQRPTVLSDVFNLPLPKPPAMRNSKTSSSTKGPTDSQRDMIQHKQLQWVVYDEDLAERLVKKADAIAAKVKIDERDDDLRTSWRGRVYPLHTPTLLTGIINSEEDAREWIHQVLVHPALACIRATLDNGIGGILGDRLYIASSPAQQNKAIADGLFYTDPHADERVLCFEYKTPNSLIYRVTPILLTVHQATLLTSYETTVFFYRAPDQPNTLFMSKQYVLQPGESYHSPLAAIYAWMLSALGHLEVELPRIDADWKKKIAAFPAISHGLDTSSAKSVGESLRGAQARLESGTGRETRSIASYRRDRLDMHVNPESPRGEEHLEHETPADSDTSPSGRITPPPLPLSPDTTPRAPRVAPRSAHPAQQPPPSMTPTEDRQEGLNSASSGTLIVHWFNYSYLPLRGSINGGWTRRQ</sequence>
<reference evidence="2 3" key="1">
    <citation type="journal article" date="2012" name="Science">
        <title>The Paleozoic origin of enzymatic lignin decomposition reconstructed from 31 fungal genomes.</title>
        <authorList>
            <person name="Floudas D."/>
            <person name="Binder M."/>
            <person name="Riley R."/>
            <person name="Barry K."/>
            <person name="Blanchette R.A."/>
            <person name="Henrissat B."/>
            <person name="Martinez A.T."/>
            <person name="Otillar R."/>
            <person name="Spatafora J.W."/>
            <person name="Yadav J.S."/>
            <person name="Aerts A."/>
            <person name="Benoit I."/>
            <person name="Boyd A."/>
            <person name="Carlson A."/>
            <person name="Copeland A."/>
            <person name="Coutinho P.M."/>
            <person name="de Vries R.P."/>
            <person name="Ferreira P."/>
            <person name="Findley K."/>
            <person name="Foster B."/>
            <person name="Gaskell J."/>
            <person name="Glotzer D."/>
            <person name="Gorecki P."/>
            <person name="Heitman J."/>
            <person name="Hesse C."/>
            <person name="Hori C."/>
            <person name="Igarashi K."/>
            <person name="Jurgens J.A."/>
            <person name="Kallen N."/>
            <person name="Kersten P."/>
            <person name="Kohler A."/>
            <person name="Kuees U."/>
            <person name="Kumar T.K.A."/>
            <person name="Kuo A."/>
            <person name="LaButti K."/>
            <person name="Larrondo L.F."/>
            <person name="Lindquist E."/>
            <person name="Ling A."/>
            <person name="Lombard V."/>
            <person name="Lucas S."/>
            <person name="Lundell T."/>
            <person name="Martin R."/>
            <person name="McLaughlin D.J."/>
            <person name="Morgenstern I."/>
            <person name="Morin E."/>
            <person name="Murat C."/>
            <person name="Nagy L.G."/>
            <person name="Nolan M."/>
            <person name="Ohm R.A."/>
            <person name="Patyshakuliyeva A."/>
            <person name="Rokas A."/>
            <person name="Ruiz-Duenas F.J."/>
            <person name="Sabat G."/>
            <person name="Salamov A."/>
            <person name="Samejima M."/>
            <person name="Schmutz J."/>
            <person name="Slot J.C."/>
            <person name="St John F."/>
            <person name="Stenlid J."/>
            <person name="Sun H."/>
            <person name="Sun S."/>
            <person name="Syed K."/>
            <person name="Tsang A."/>
            <person name="Wiebenga A."/>
            <person name="Young D."/>
            <person name="Pisabarro A."/>
            <person name="Eastwood D.C."/>
            <person name="Martin F."/>
            <person name="Cullen D."/>
            <person name="Grigoriev I.V."/>
            <person name="Hibbett D.S."/>
        </authorList>
    </citation>
    <scope>NUCLEOTIDE SEQUENCE [LARGE SCALE GENOMIC DNA]</scope>
    <source>
        <strain evidence="2 3">ATCC 11539</strain>
    </source>
</reference>
<dbReference type="AlphaFoldDB" id="S7Q2Y8"/>
<evidence type="ECO:0000313" key="2">
    <source>
        <dbReference type="EMBL" id="EPQ53907.1"/>
    </source>
</evidence>
<dbReference type="HOGENOM" id="CLU_655603_0_0_1"/>
<protein>
    <submittedName>
        <fullName evidence="2">Uncharacterized protein</fullName>
    </submittedName>
</protein>
<feature type="region of interest" description="Disordered" evidence="1">
    <location>
        <begin position="15"/>
        <end position="44"/>
    </location>
</feature>
<proteinExistence type="predicted"/>
<gene>
    <name evidence="2" type="ORF">GLOTRDRAFT_94330</name>
</gene>
<dbReference type="STRING" id="670483.S7Q2Y8"/>
<dbReference type="RefSeq" id="XP_007867283.1">
    <property type="nucleotide sequence ID" value="XM_007869092.1"/>
</dbReference>
<dbReference type="OrthoDB" id="2803094at2759"/>
<accession>S7Q2Y8</accession>
<feature type="region of interest" description="Disordered" evidence="1">
    <location>
        <begin position="278"/>
        <end position="388"/>
    </location>
</feature>
<evidence type="ECO:0000256" key="1">
    <source>
        <dbReference type="SAM" id="MobiDB-lite"/>
    </source>
</evidence>
<feature type="compositionally biased region" description="Basic and acidic residues" evidence="1">
    <location>
        <begin position="298"/>
        <end position="333"/>
    </location>
</feature>
<keyword evidence="3" id="KW-1185">Reference proteome</keyword>
<name>S7Q2Y8_GLOTA</name>
<dbReference type="Proteomes" id="UP000030669">
    <property type="component" value="Unassembled WGS sequence"/>
</dbReference>
<evidence type="ECO:0000313" key="3">
    <source>
        <dbReference type="Proteomes" id="UP000030669"/>
    </source>
</evidence>
<dbReference type="EMBL" id="KB469304">
    <property type="protein sequence ID" value="EPQ53907.1"/>
    <property type="molecule type" value="Genomic_DNA"/>
</dbReference>